<evidence type="ECO:0000259" key="3">
    <source>
        <dbReference type="PROSITE" id="PS51087"/>
    </source>
</evidence>
<dbReference type="InterPro" id="IPR036767">
    <property type="entry name" value="ApaG_sf"/>
</dbReference>
<dbReference type="AlphaFoldDB" id="A0A250KT02"/>
<dbReference type="InterPro" id="IPR023065">
    <property type="entry name" value="Uncharacterised_ApaG"/>
</dbReference>
<feature type="domain" description="ApaG" evidence="3">
    <location>
        <begin position="1"/>
        <end position="125"/>
    </location>
</feature>
<dbReference type="PROSITE" id="PS51087">
    <property type="entry name" value="APAG"/>
    <property type="match status" value="1"/>
</dbReference>
<evidence type="ECO:0000256" key="1">
    <source>
        <dbReference type="ARBA" id="ARBA00017693"/>
    </source>
</evidence>
<evidence type="ECO:0000256" key="2">
    <source>
        <dbReference type="HAMAP-Rule" id="MF_00791"/>
    </source>
</evidence>
<reference evidence="4 5" key="1">
    <citation type="submission" date="2016-12" db="EMBL/GenBank/DDBJ databases">
        <title>Genome sequencing of Methylocaldum marinum.</title>
        <authorList>
            <person name="Takeuchi M."/>
            <person name="Kamagata Y."/>
            <person name="Hiraoka S."/>
            <person name="Oshima K."/>
            <person name="Hattori M."/>
            <person name="Iwasaki W."/>
        </authorList>
    </citation>
    <scope>NUCLEOTIDE SEQUENCE [LARGE SCALE GENOMIC DNA]</scope>
    <source>
        <strain evidence="4 5">S8</strain>
    </source>
</reference>
<dbReference type="EMBL" id="AP017928">
    <property type="protein sequence ID" value="BBA32909.1"/>
    <property type="molecule type" value="Genomic_DNA"/>
</dbReference>
<evidence type="ECO:0000313" key="5">
    <source>
        <dbReference type="Proteomes" id="UP000266313"/>
    </source>
</evidence>
<organism evidence="4 5">
    <name type="scientific">Methylocaldum marinum</name>
    <dbReference type="NCBI Taxonomy" id="1432792"/>
    <lineage>
        <taxon>Bacteria</taxon>
        <taxon>Pseudomonadati</taxon>
        <taxon>Pseudomonadota</taxon>
        <taxon>Gammaproteobacteria</taxon>
        <taxon>Methylococcales</taxon>
        <taxon>Methylococcaceae</taxon>
        <taxon>Methylocaldum</taxon>
    </lineage>
</organism>
<dbReference type="Pfam" id="PF04379">
    <property type="entry name" value="DUF525"/>
    <property type="match status" value="1"/>
</dbReference>
<gene>
    <name evidence="2" type="primary">apaG</name>
    <name evidence="4" type="ORF">sS8_0944</name>
</gene>
<dbReference type="OrthoDB" id="9795226at2"/>
<keyword evidence="5" id="KW-1185">Reference proteome</keyword>
<dbReference type="InterPro" id="IPR007474">
    <property type="entry name" value="ApaG_domain"/>
</dbReference>
<dbReference type="Gene3D" id="2.60.40.1470">
    <property type="entry name" value="ApaG domain"/>
    <property type="match status" value="1"/>
</dbReference>
<dbReference type="Proteomes" id="UP000266313">
    <property type="component" value="Chromosome"/>
</dbReference>
<protein>
    <recommendedName>
        <fullName evidence="1 2">Protein ApaG</fullName>
    </recommendedName>
</protein>
<dbReference type="KEGG" id="mmai:sS8_0944"/>
<dbReference type="PANTHER" id="PTHR14289">
    <property type="entry name" value="F-BOX ONLY PROTEIN 3"/>
    <property type="match status" value="1"/>
</dbReference>
<accession>A0A250KT02</accession>
<name>A0A250KT02_9GAMM</name>
<dbReference type="SUPFAM" id="SSF110069">
    <property type="entry name" value="ApaG-like"/>
    <property type="match status" value="1"/>
</dbReference>
<dbReference type="GO" id="GO:0070987">
    <property type="term" value="P:error-free translesion synthesis"/>
    <property type="evidence" value="ECO:0007669"/>
    <property type="project" value="TreeGrafter"/>
</dbReference>
<dbReference type="RefSeq" id="WP_119628606.1">
    <property type="nucleotide sequence ID" value="NZ_AP017928.1"/>
</dbReference>
<dbReference type="NCBIfam" id="NF003967">
    <property type="entry name" value="PRK05461.1"/>
    <property type="match status" value="1"/>
</dbReference>
<evidence type="ECO:0000313" key="4">
    <source>
        <dbReference type="EMBL" id="BBA32909.1"/>
    </source>
</evidence>
<sequence length="125" mass="13886">MNNKYRIAIDAVTDYLEAESSPESNRYVFAYTITIHNAGDIPAKLVSRHWIITDAHGKVQEVRGEGVVGEQPHLSPGESFRYTSAAMIETPVGTMHGEYQMVADDGQHFDAEIPSFTLAIPRTLH</sequence>
<dbReference type="PANTHER" id="PTHR14289:SF16">
    <property type="entry name" value="POLYMERASE DELTA-INTERACTING PROTEIN 2"/>
    <property type="match status" value="1"/>
</dbReference>
<proteinExistence type="inferred from homology"/>
<dbReference type="HAMAP" id="MF_00791">
    <property type="entry name" value="ApaG"/>
    <property type="match status" value="1"/>
</dbReference>